<dbReference type="EMBL" id="QHJQ01000002">
    <property type="protein sequence ID" value="PXA05190.1"/>
    <property type="molecule type" value="Genomic_DNA"/>
</dbReference>
<dbReference type="InterPro" id="IPR049730">
    <property type="entry name" value="SNF2/RAD54-like_C"/>
</dbReference>
<dbReference type="SMART" id="SM00487">
    <property type="entry name" value="DEXDc"/>
    <property type="match status" value="1"/>
</dbReference>
<keyword evidence="6" id="KW-1185">Reference proteome</keyword>
<dbReference type="SUPFAM" id="SSF52540">
    <property type="entry name" value="P-loop containing nucleoside triphosphate hydrolases"/>
    <property type="match status" value="2"/>
</dbReference>
<dbReference type="GO" id="GO:0005524">
    <property type="term" value="F:ATP binding"/>
    <property type="evidence" value="ECO:0007669"/>
    <property type="project" value="InterPro"/>
</dbReference>
<dbReference type="SMART" id="SM00490">
    <property type="entry name" value="HELICc"/>
    <property type="match status" value="1"/>
</dbReference>
<keyword evidence="1" id="KW-0378">Hydrolase</keyword>
<keyword evidence="5" id="KW-0547">Nucleotide-binding</keyword>
<protein>
    <submittedName>
        <fullName evidence="5">ATP-dependent helicase</fullName>
    </submittedName>
</protein>
<proteinExistence type="predicted"/>
<dbReference type="PROSITE" id="PS51194">
    <property type="entry name" value="HELICASE_CTER"/>
    <property type="match status" value="1"/>
</dbReference>
<evidence type="ECO:0000256" key="1">
    <source>
        <dbReference type="ARBA" id="ARBA00022801"/>
    </source>
</evidence>
<evidence type="ECO:0000256" key="2">
    <source>
        <dbReference type="SAM" id="MobiDB-lite"/>
    </source>
</evidence>
<accession>A0A317ZI62</accession>
<feature type="compositionally biased region" description="Basic and acidic residues" evidence="2">
    <location>
        <begin position="118"/>
        <end position="145"/>
    </location>
</feature>
<evidence type="ECO:0000313" key="6">
    <source>
        <dbReference type="Proteomes" id="UP000247099"/>
    </source>
</evidence>
<dbReference type="InParanoid" id="A0A317ZI62"/>
<dbReference type="GO" id="GO:0004386">
    <property type="term" value="F:helicase activity"/>
    <property type="evidence" value="ECO:0007669"/>
    <property type="project" value="UniProtKB-KW"/>
</dbReference>
<feature type="domain" description="Helicase C-terminal" evidence="4">
    <location>
        <begin position="670"/>
        <end position="819"/>
    </location>
</feature>
<keyword evidence="5" id="KW-0347">Helicase</keyword>
<dbReference type="AlphaFoldDB" id="A0A317ZI62"/>
<dbReference type="CDD" id="cd18793">
    <property type="entry name" value="SF2_C_SNF"/>
    <property type="match status" value="1"/>
</dbReference>
<dbReference type="InterPro" id="IPR038718">
    <property type="entry name" value="SNF2-like_sf"/>
</dbReference>
<reference evidence="5 6" key="1">
    <citation type="submission" date="2018-05" db="EMBL/GenBank/DDBJ databases">
        <title>Coraliomargarita sinensis sp. nov., isolated from a marine solar saltern.</title>
        <authorList>
            <person name="Zhou L.Y."/>
        </authorList>
    </citation>
    <scope>NUCLEOTIDE SEQUENCE [LARGE SCALE GENOMIC DNA]</scope>
    <source>
        <strain evidence="5 6">WN38</strain>
    </source>
</reference>
<name>A0A317ZI62_9BACT</name>
<dbReference type="OrthoDB" id="9814088at2"/>
<dbReference type="InterPro" id="IPR014001">
    <property type="entry name" value="Helicase_ATP-bd"/>
</dbReference>
<dbReference type="Pfam" id="PF00271">
    <property type="entry name" value="Helicase_C"/>
    <property type="match status" value="1"/>
</dbReference>
<feature type="domain" description="Helicase ATP-binding" evidence="3">
    <location>
        <begin position="388"/>
        <end position="544"/>
    </location>
</feature>
<dbReference type="InterPro" id="IPR000330">
    <property type="entry name" value="SNF2_N"/>
</dbReference>
<dbReference type="Gene3D" id="3.40.50.10810">
    <property type="entry name" value="Tandem AAA-ATPase domain"/>
    <property type="match status" value="1"/>
</dbReference>
<dbReference type="PROSITE" id="PS51192">
    <property type="entry name" value="HELICASE_ATP_BIND_1"/>
    <property type="match status" value="1"/>
</dbReference>
<keyword evidence="5" id="KW-0067">ATP-binding</keyword>
<dbReference type="PANTHER" id="PTHR10799">
    <property type="entry name" value="SNF2/RAD54 HELICASE FAMILY"/>
    <property type="match status" value="1"/>
</dbReference>
<gene>
    <name evidence="5" type="ORF">DDZ13_04310</name>
</gene>
<evidence type="ECO:0000313" key="5">
    <source>
        <dbReference type="EMBL" id="PXA05190.1"/>
    </source>
</evidence>
<organism evidence="5 6">
    <name type="scientific">Coraliomargarita sinensis</name>
    <dbReference type="NCBI Taxonomy" id="2174842"/>
    <lineage>
        <taxon>Bacteria</taxon>
        <taxon>Pseudomonadati</taxon>
        <taxon>Verrucomicrobiota</taxon>
        <taxon>Opitutia</taxon>
        <taxon>Puniceicoccales</taxon>
        <taxon>Coraliomargaritaceae</taxon>
        <taxon>Coraliomargarita</taxon>
    </lineage>
</organism>
<dbReference type="Proteomes" id="UP000247099">
    <property type="component" value="Unassembled WGS sequence"/>
</dbReference>
<dbReference type="GO" id="GO:0016787">
    <property type="term" value="F:hydrolase activity"/>
    <property type="evidence" value="ECO:0007669"/>
    <property type="project" value="UniProtKB-KW"/>
</dbReference>
<dbReference type="Gene3D" id="3.40.50.300">
    <property type="entry name" value="P-loop containing nucleotide triphosphate hydrolases"/>
    <property type="match status" value="1"/>
</dbReference>
<dbReference type="InterPro" id="IPR001650">
    <property type="entry name" value="Helicase_C-like"/>
</dbReference>
<feature type="region of interest" description="Disordered" evidence="2">
    <location>
        <begin position="114"/>
        <end position="148"/>
    </location>
</feature>
<dbReference type="Pfam" id="PF00176">
    <property type="entry name" value="SNF2-rel_dom"/>
    <property type="match status" value="1"/>
</dbReference>
<evidence type="ECO:0000259" key="3">
    <source>
        <dbReference type="PROSITE" id="PS51192"/>
    </source>
</evidence>
<comment type="caution">
    <text evidence="5">The sequence shown here is derived from an EMBL/GenBank/DDBJ whole genome shotgun (WGS) entry which is preliminary data.</text>
</comment>
<evidence type="ECO:0000259" key="4">
    <source>
        <dbReference type="PROSITE" id="PS51194"/>
    </source>
</evidence>
<dbReference type="InterPro" id="IPR027417">
    <property type="entry name" value="P-loop_NTPase"/>
</dbReference>
<sequence length="841" mass="96412">MPTRAYSRIFNPAALEVWFANVGDDWEQSFDEDALRRGRQLYREGLISGVELSNEEAIVNCTFARKDTCYSVIEWTKEGPHVRSSTEDELLGRSVAVAGLYEIEELIADEIAPLPYESKPKDKDEPDREQRSEPVREEKKEERPGRRLTPRLAGLRSGLRLTAYWTNPDFSKEVAFRNDEQPLVSDERELLVRLTGMARDAGFVYRGQSNDFIFNDIEQIAPFLKHALPRWESVFGYVDLDMETQLMAEGAREVKIVGRVKAKGRDRMQIDWRLKLGRQWLDPEDARALTRSGRGTHVVRGLGLVRIAEEQSQALAAWRVSGAAAADQAQEWPRYMVFSLFSERGAELDLEDELQSWRAALVEEPASEEQKLPDFLRHYQETGVRWMANLRHQGCHGLLADEMGLGKTLQVLSLIEYYPFKEADSIIVCPASVVPVWESEAKRWYPRMRTAVLRSGEDFSHQSEEGPLLWIASYTQLRRHKHLLDQARFGYAVLDEAQQIKNPEAKVTQACCAINAECRLALTGTPIENRLLDLWTLFRFLMPGLLGSRRYFEDFVNSPNVELRQTFEKRLRRQIAPFILRRQKDKVGTELPPKMEMDLICPITDLQRQTYESLLARGRDELGDDLQVAMQTNTMHFFSLLTRLRQVCCDPGLIPEVEAEVGQSGKVQMLLTRLSEALEGDGQRKIVVFSQFVQLLRRIKPLIREAFPKIKLYELTGETKDRAKPVEGFQSDPGPAVMLVSLRAGGTGITLHAADYVFLLDPWWNPAVENQAIDRVHRIGQDRRVFVYRMITEGTIEQRIQQLKQEKREIFENTLGHLGSAKDLSEHFGDLEELARLLPAE</sequence>
<dbReference type="RefSeq" id="WP_110130191.1">
    <property type="nucleotide sequence ID" value="NZ_QHJQ01000002.1"/>
</dbReference>